<dbReference type="Gene3D" id="3.40.50.11460">
    <property type="match status" value="1"/>
</dbReference>
<evidence type="ECO:0000313" key="4">
    <source>
        <dbReference type="Proteomes" id="UP001216579"/>
    </source>
</evidence>
<dbReference type="SUPFAM" id="SSF51735">
    <property type="entry name" value="NAD(P)-binding Rossmann-fold domains"/>
    <property type="match status" value="1"/>
</dbReference>
<dbReference type="Pfam" id="PF14765">
    <property type="entry name" value="PS-DH"/>
    <property type="match status" value="1"/>
</dbReference>
<evidence type="ECO:0000313" key="3">
    <source>
        <dbReference type="EMBL" id="MDF3294446.1"/>
    </source>
</evidence>
<gene>
    <name evidence="3" type="ORF">P3G67_35750</name>
</gene>
<evidence type="ECO:0000259" key="2">
    <source>
        <dbReference type="PROSITE" id="PS52019"/>
    </source>
</evidence>
<dbReference type="Pfam" id="PF22953">
    <property type="entry name" value="SpnB_Rossmann"/>
    <property type="match status" value="1"/>
</dbReference>
<dbReference type="InterPro" id="IPR049900">
    <property type="entry name" value="PKS_mFAS_DH"/>
</dbReference>
<name>A0ABT5ZXE8_9ACTN</name>
<evidence type="ECO:0000256" key="1">
    <source>
        <dbReference type="PROSITE-ProRule" id="PRU01363"/>
    </source>
</evidence>
<protein>
    <submittedName>
        <fullName evidence="3">Polyketide synthase dehydratase domain-containing protein</fullName>
    </submittedName>
</protein>
<keyword evidence="4" id="KW-1185">Reference proteome</keyword>
<proteinExistence type="predicted"/>
<dbReference type="Proteomes" id="UP001216579">
    <property type="component" value="Unassembled WGS sequence"/>
</dbReference>
<feature type="region of interest" description="C-terminal hotdog fold" evidence="1">
    <location>
        <begin position="1"/>
        <end position="117"/>
    </location>
</feature>
<feature type="domain" description="PKS/mFAS DH" evidence="2">
    <location>
        <begin position="1"/>
        <end position="117"/>
    </location>
</feature>
<dbReference type="Gene3D" id="3.10.129.110">
    <property type="entry name" value="Polyketide synthase dehydratase"/>
    <property type="match status" value="1"/>
</dbReference>
<dbReference type="RefSeq" id="WP_276097243.1">
    <property type="nucleotide sequence ID" value="NZ_JARJBC010000075.1"/>
</dbReference>
<reference evidence="3 4" key="1">
    <citation type="submission" date="2023-03" db="EMBL/GenBank/DDBJ databases">
        <title>Draft genome sequence of Streptomyces sp. RB6PN23 isolated from peat swamp forest in Thailand.</title>
        <authorList>
            <person name="Klaysubun C."/>
            <person name="Duangmal K."/>
        </authorList>
    </citation>
    <scope>NUCLEOTIDE SEQUENCE [LARGE SCALE GENOMIC DNA]</scope>
    <source>
        <strain evidence="3 4">RB6PN23</strain>
    </source>
</reference>
<feature type="region of interest" description="N-terminal hotdog fold" evidence="1">
    <location>
        <position position="1"/>
    </location>
</feature>
<dbReference type="InterPro" id="IPR042104">
    <property type="entry name" value="PKS_dehydratase_sf"/>
</dbReference>
<accession>A0ABT5ZXE8</accession>
<comment type="caution">
    <text evidence="3">The sequence shown here is derived from an EMBL/GenBank/DDBJ whole genome shotgun (WGS) entry which is preliminary data.</text>
</comment>
<comment type="caution">
    <text evidence="1">Lacks conserved residue(s) required for the propagation of feature annotation.</text>
</comment>
<dbReference type="InterPro" id="IPR055123">
    <property type="entry name" value="SpnB-like_Rossmann"/>
</dbReference>
<dbReference type="InterPro" id="IPR049551">
    <property type="entry name" value="PKS_DH_C"/>
</dbReference>
<organism evidence="3 4">
    <name type="scientific">Streptomyces silvisoli</name>
    <dbReference type="NCBI Taxonomy" id="3034235"/>
    <lineage>
        <taxon>Bacteria</taxon>
        <taxon>Bacillati</taxon>
        <taxon>Actinomycetota</taxon>
        <taxon>Actinomycetes</taxon>
        <taxon>Kitasatosporales</taxon>
        <taxon>Streptomycetaceae</taxon>
        <taxon>Streptomyces</taxon>
    </lineage>
</organism>
<dbReference type="InterPro" id="IPR036291">
    <property type="entry name" value="NAD(P)-bd_dom_sf"/>
</dbReference>
<dbReference type="PROSITE" id="PS52019">
    <property type="entry name" value="PKS_MFAS_DH"/>
    <property type="match status" value="1"/>
</dbReference>
<dbReference type="EMBL" id="JARJBC010000075">
    <property type="protein sequence ID" value="MDF3294446.1"/>
    <property type="molecule type" value="Genomic_DNA"/>
</dbReference>
<feature type="non-terminal residue" evidence="3">
    <location>
        <position position="288"/>
    </location>
</feature>
<sequence>MFQGLSRAWRRGDQILAEVELPEAGRGLADSFGIHPALLDAALHPTVFAGLDSARDGGLPFTFTDVVLRASGASRLRVALTRTGLDEVAIAVADSTGSPVLSIGSLTMRPLTADGLTTGTSDGALLRLEWIDIPAPSAVPVQEWVVVDRGGSADASYADLQAAGAALEGGAGVPQVVVLAVAGDSDAVVDSTHELTGWVLRQVQHWLGEERFGKVPLLIRTRGAVAAWPGESLSDLAAAAVWGLVRAAQTENPGRFVLLDTDTDIELDAAVLGQVLAVDEPQLVLRDG</sequence>